<evidence type="ECO:0000313" key="2">
    <source>
        <dbReference type="Proteomes" id="UP000238180"/>
    </source>
</evidence>
<proteinExistence type="predicted"/>
<accession>A0A2N9PAE2</accession>
<sequence length="363" mass="41943">MVKEKEMYTKLKKLFILLFVLVLAGCKHTNEKHDKMTQENFSYGVGVTSPTEYPTEVHIGYLLDQNKKLICGMPRSGTNGGGWTYKGKQGGMGGNAIPYYLNLTYVAYAEKKFYTVEAALPADKILAEFKKGFLIESNQKEIIDGQEHYKMEPSTYDVLTVGAAPGGCIVVWLSGNHHRTEICRLQAKEVFVDRNDFYDNPHQRTQQGFFDTMYDIAVPDSIKTEIKQKGIPYGLWDQYREKYKYRFVLKSYDEKDYLTGYYIINYNGESNFIAYNPQEVAQYEKSSIPYNANLYFKKYFTEIVFNDREMLQVFGKLKAKYPEKPLEVVIKPTFMYDDMKILVKCATEEIPLTKYKVVGVWGG</sequence>
<dbReference type="EMBL" id="OLKH01000081">
    <property type="protein sequence ID" value="SPE77293.1"/>
    <property type="molecule type" value="Genomic_DNA"/>
</dbReference>
<organism evidence="1 2">
    <name type="scientific">Flavobacterium columnare</name>
    <dbReference type="NCBI Taxonomy" id="996"/>
    <lineage>
        <taxon>Bacteria</taxon>
        <taxon>Pseudomonadati</taxon>
        <taxon>Bacteroidota</taxon>
        <taxon>Flavobacteriia</taxon>
        <taxon>Flavobacteriales</taxon>
        <taxon>Flavobacteriaceae</taxon>
        <taxon>Flavobacterium</taxon>
    </lineage>
</organism>
<reference evidence="1 2" key="1">
    <citation type="submission" date="2018-02" db="EMBL/GenBank/DDBJ databases">
        <authorList>
            <person name="Cohen D.B."/>
            <person name="Kent A.D."/>
        </authorList>
    </citation>
    <scope>NUCLEOTIDE SEQUENCE [LARGE SCALE GENOMIC DNA]</scope>
    <source>
        <strain evidence="1">CIP109753</strain>
    </source>
</reference>
<evidence type="ECO:0000313" key="1">
    <source>
        <dbReference type="EMBL" id="SPE77293.1"/>
    </source>
</evidence>
<evidence type="ECO:0008006" key="3">
    <source>
        <dbReference type="Google" id="ProtNLM"/>
    </source>
</evidence>
<gene>
    <name evidence="1" type="ORF">FLACOL_01286</name>
</gene>
<dbReference type="PROSITE" id="PS51257">
    <property type="entry name" value="PROKAR_LIPOPROTEIN"/>
    <property type="match status" value="1"/>
</dbReference>
<protein>
    <recommendedName>
        <fullName evidence="3">DUF2931 family protein</fullName>
    </recommendedName>
</protein>
<name>A0A2N9PAE2_9FLAO</name>
<dbReference type="InterPro" id="IPR021326">
    <property type="entry name" value="DUF2931"/>
</dbReference>
<dbReference type="Pfam" id="PF11153">
    <property type="entry name" value="DUF2931"/>
    <property type="match status" value="1"/>
</dbReference>
<dbReference type="AlphaFoldDB" id="A0A2N9PAE2"/>
<dbReference type="Proteomes" id="UP000238180">
    <property type="component" value="Unassembled WGS sequence"/>
</dbReference>